<name>A0ACA9P4Y4_9GLOM</name>
<feature type="non-terminal residue" evidence="1">
    <location>
        <position position="1"/>
    </location>
</feature>
<evidence type="ECO:0000313" key="2">
    <source>
        <dbReference type="Proteomes" id="UP000789920"/>
    </source>
</evidence>
<evidence type="ECO:0000313" key="1">
    <source>
        <dbReference type="EMBL" id="CAG8689102.1"/>
    </source>
</evidence>
<keyword evidence="2" id="KW-1185">Reference proteome</keyword>
<proteinExistence type="predicted"/>
<gene>
    <name evidence="1" type="ORF">RPERSI_LOCUS9452</name>
</gene>
<sequence length="194" mass="22496">NQEFKRFNGSLKIFEETPRSINMTEFYDFKVNDIKKNPFDLKELKGKVVLIVNVASQCGFTKQYTGLEQLYQEFKDQGFVMLGFPCNQFGGQEPGTEEQVENFCRVSNYQVTFPLFAKIEVNGDKAEPLYEFLKNNAPETKNGSEQEKRIPWNFTKFLINRQGKIVHRYEPNITPESIRGAVAEVLNEPKSCLW</sequence>
<dbReference type="EMBL" id="CAJVQC010017888">
    <property type="protein sequence ID" value="CAG8689102.1"/>
    <property type="molecule type" value="Genomic_DNA"/>
</dbReference>
<accession>A0ACA9P4Y4</accession>
<reference evidence="1" key="1">
    <citation type="submission" date="2021-06" db="EMBL/GenBank/DDBJ databases">
        <authorList>
            <person name="Kallberg Y."/>
            <person name="Tangrot J."/>
            <person name="Rosling A."/>
        </authorList>
    </citation>
    <scope>NUCLEOTIDE SEQUENCE</scope>
    <source>
        <strain evidence="1">MA461A</strain>
    </source>
</reference>
<dbReference type="Proteomes" id="UP000789920">
    <property type="component" value="Unassembled WGS sequence"/>
</dbReference>
<comment type="caution">
    <text evidence="1">The sequence shown here is derived from an EMBL/GenBank/DDBJ whole genome shotgun (WGS) entry which is preliminary data.</text>
</comment>
<protein>
    <submittedName>
        <fullName evidence="1">21089_t:CDS:1</fullName>
    </submittedName>
</protein>
<organism evidence="1 2">
    <name type="scientific">Racocetra persica</name>
    <dbReference type="NCBI Taxonomy" id="160502"/>
    <lineage>
        <taxon>Eukaryota</taxon>
        <taxon>Fungi</taxon>
        <taxon>Fungi incertae sedis</taxon>
        <taxon>Mucoromycota</taxon>
        <taxon>Glomeromycotina</taxon>
        <taxon>Glomeromycetes</taxon>
        <taxon>Diversisporales</taxon>
        <taxon>Gigasporaceae</taxon>
        <taxon>Racocetra</taxon>
    </lineage>
</organism>